<dbReference type="InterPro" id="IPR036390">
    <property type="entry name" value="WH_DNA-bd_sf"/>
</dbReference>
<dbReference type="Proteomes" id="UP001168505">
    <property type="component" value="Unassembled WGS sequence"/>
</dbReference>
<comment type="caution">
    <text evidence="1">The sequence shown here is derived from an EMBL/GenBank/DDBJ whole genome shotgun (WGS) entry which is preliminary data.</text>
</comment>
<dbReference type="InterPro" id="IPR036388">
    <property type="entry name" value="WH-like_DNA-bd_sf"/>
</dbReference>
<dbReference type="Pfam" id="PF13412">
    <property type="entry name" value="HTH_24"/>
    <property type="match status" value="1"/>
</dbReference>
<dbReference type="RefSeq" id="WP_289827787.1">
    <property type="nucleotide sequence ID" value="NZ_JAUEIR010000015.1"/>
</dbReference>
<sequence length="172" mass="19167">MIEVTHICKSYQGIRALDSRELMRVFRDMELVEQLGSGMRRILDAYGRDAFEIDDNFICVTFPFSQEALGLNDDVVGSGMIKETDGRINGRKPSSHTSSPTCLTETERALLNILKTEPSATYDRMAEHLSVSYRTAGRIVASLMDKGCLRRIGSRKSGHWEVTISEGSESNG</sequence>
<dbReference type="SUPFAM" id="SSF46785">
    <property type="entry name" value="Winged helix' DNA-binding domain"/>
    <property type="match status" value="1"/>
</dbReference>
<name>A0AAW7JX75_9ACTN</name>
<reference evidence="1" key="1">
    <citation type="submission" date="2023-06" db="EMBL/GenBank/DDBJ databases">
        <authorList>
            <person name="Zeman M."/>
            <person name="Kubasova T."/>
            <person name="Jahodarova E."/>
            <person name="Nykrynova M."/>
            <person name="Rychlik I."/>
        </authorList>
    </citation>
    <scope>NUCLEOTIDE SEQUENCE</scope>
    <source>
        <strain evidence="1">15_COKtk</strain>
    </source>
</reference>
<protein>
    <recommendedName>
        <fullName evidence="3">ATP-dependent DNA helicase RecG C-terminal domain-containing protein</fullName>
    </recommendedName>
</protein>
<organism evidence="1 2">
    <name type="scientific">Collinsella ihumii</name>
    <dbReference type="NCBI Taxonomy" id="1720204"/>
    <lineage>
        <taxon>Bacteria</taxon>
        <taxon>Bacillati</taxon>
        <taxon>Actinomycetota</taxon>
        <taxon>Coriobacteriia</taxon>
        <taxon>Coriobacteriales</taxon>
        <taxon>Coriobacteriaceae</taxon>
        <taxon>Collinsella</taxon>
    </lineage>
</organism>
<dbReference type="PANTHER" id="PTHR30595:SF6">
    <property type="entry name" value="SCHLAFEN ALBA-2 DOMAIN-CONTAINING PROTEIN"/>
    <property type="match status" value="1"/>
</dbReference>
<evidence type="ECO:0008006" key="3">
    <source>
        <dbReference type="Google" id="ProtNLM"/>
    </source>
</evidence>
<evidence type="ECO:0000313" key="2">
    <source>
        <dbReference type="Proteomes" id="UP001168505"/>
    </source>
</evidence>
<dbReference type="EMBL" id="JAUEIR010000015">
    <property type="protein sequence ID" value="MDN0070388.1"/>
    <property type="molecule type" value="Genomic_DNA"/>
</dbReference>
<reference evidence="1" key="2">
    <citation type="submission" date="2023-08" db="EMBL/GenBank/DDBJ databases">
        <title>Identification and characterization of horizontal gene transfer across gut microbiota members of farm animals based on homology search.</title>
        <authorList>
            <person name="Schwarzerova J."/>
            <person name="Nykrynova M."/>
            <person name="Jureckova K."/>
            <person name="Cejkova D."/>
            <person name="Rychlik I."/>
        </authorList>
    </citation>
    <scope>NUCLEOTIDE SEQUENCE</scope>
    <source>
        <strain evidence="1">15_COKtk</strain>
    </source>
</reference>
<dbReference type="Gene3D" id="1.10.10.10">
    <property type="entry name" value="Winged helix-like DNA-binding domain superfamily/Winged helix DNA-binding domain"/>
    <property type="match status" value="1"/>
</dbReference>
<proteinExistence type="predicted"/>
<dbReference type="AlphaFoldDB" id="A0AAW7JX75"/>
<dbReference type="PANTHER" id="PTHR30595">
    <property type="entry name" value="GLPR-RELATED TRANSCRIPTIONAL REPRESSOR"/>
    <property type="match status" value="1"/>
</dbReference>
<accession>A0AAW7JX75</accession>
<evidence type="ECO:0000313" key="1">
    <source>
        <dbReference type="EMBL" id="MDN0070388.1"/>
    </source>
</evidence>
<gene>
    <name evidence="1" type="ORF">QVN40_11845</name>
</gene>